<evidence type="ECO:0000313" key="2">
    <source>
        <dbReference type="EMBL" id="KJV91928.1"/>
    </source>
</evidence>
<reference evidence="2 3" key="1">
    <citation type="submission" date="2015-02" db="EMBL/GenBank/DDBJ databases">
        <title>Genome Sequencing of Rickettsiales.</title>
        <authorList>
            <person name="Daugherty S.C."/>
            <person name="Su Q."/>
            <person name="Abolude K."/>
            <person name="Beier-Sexton M."/>
            <person name="Carlyon J.A."/>
            <person name="Carter R."/>
            <person name="Day N.P."/>
            <person name="Dumler S.J."/>
            <person name="Dyachenko V."/>
            <person name="Godinez A."/>
            <person name="Kurtti T.J."/>
            <person name="Lichay M."/>
            <person name="Mullins K.E."/>
            <person name="Ott S."/>
            <person name="Pappas-Brown V."/>
            <person name="Paris D.H."/>
            <person name="Patel P."/>
            <person name="Richards A.L."/>
            <person name="Sadzewicz L."/>
            <person name="Sears K."/>
            <person name="Seidman D."/>
            <person name="Sengamalay N."/>
            <person name="Stenos J."/>
            <person name="Tallon L.J."/>
            <person name="Vincent G."/>
            <person name="Fraser C.M."/>
            <person name="Munderloh U."/>
            <person name="Dunning-Hotopp J.C."/>
        </authorList>
    </citation>
    <scope>NUCLEOTIDE SEQUENCE [LARGE SCALE GENOMIC DNA]</scope>
    <source>
        <strain evidence="2 3">RML Mogi</strain>
    </source>
</reference>
<dbReference type="InterPro" id="IPR013216">
    <property type="entry name" value="Methyltransf_11"/>
</dbReference>
<dbReference type="EMBL" id="LAOJ01000001">
    <property type="protein sequence ID" value="KJV91928.1"/>
    <property type="molecule type" value="Genomic_DNA"/>
</dbReference>
<dbReference type="InterPro" id="IPR029063">
    <property type="entry name" value="SAM-dependent_MTases_sf"/>
</dbReference>
<dbReference type="AlphaFoldDB" id="A0A0F3QH98"/>
<evidence type="ECO:0000259" key="1">
    <source>
        <dbReference type="Pfam" id="PF08241"/>
    </source>
</evidence>
<accession>A0A0F3QH98</accession>
<evidence type="ECO:0000313" key="3">
    <source>
        <dbReference type="Proteomes" id="UP000033689"/>
    </source>
</evidence>
<dbReference type="GO" id="GO:0008757">
    <property type="term" value="F:S-adenosylmethionine-dependent methyltransferase activity"/>
    <property type="evidence" value="ECO:0007669"/>
    <property type="project" value="InterPro"/>
</dbReference>
<dbReference type="Gene3D" id="3.40.50.150">
    <property type="entry name" value="Vaccinia Virus protein VP39"/>
    <property type="match status" value="1"/>
</dbReference>
<dbReference type="CDD" id="cd02440">
    <property type="entry name" value="AdoMet_MTases"/>
    <property type="match status" value="1"/>
</dbReference>
<comment type="caution">
    <text evidence="2">The sequence shown here is derived from an EMBL/GenBank/DDBJ whole genome shotgun (WGS) entry which is preliminary data.</text>
</comment>
<dbReference type="GO" id="GO:0032259">
    <property type="term" value="P:methylation"/>
    <property type="evidence" value="ECO:0007669"/>
    <property type="project" value="UniProtKB-KW"/>
</dbReference>
<dbReference type="Proteomes" id="UP000033689">
    <property type="component" value="Unassembled WGS sequence"/>
</dbReference>
<sequence>MTLIDYRHQATLYAQAYSKLDLTGTGYLAFRDIPNIIKNHITGNKVLDYGCGAGKSTIFLKSLGLDITGVDINKEMIKIASSNDPVGIYNIIKSGNIPAEDTTFDLVFSSWVMMEVASKEELEKIAKEIARVLKNNGIFIMLVCNENTYNRDWLSENTEFPENQNLTSGCKVKILFKNINLSIYDYFWSEEDYKYILDQANFKILNIHKPLGTDQDGYNWVNEKIISPFSIFIAQKI</sequence>
<feature type="domain" description="Methyltransferase type 11" evidence="1">
    <location>
        <begin position="47"/>
        <end position="141"/>
    </location>
</feature>
<dbReference type="PATRIC" id="fig|1359194.3.peg.556"/>
<proteinExistence type="predicted"/>
<organism evidence="2 3">
    <name type="scientific">Rickettsia bellii str. RML Mogi</name>
    <dbReference type="NCBI Taxonomy" id="1359194"/>
    <lineage>
        <taxon>Bacteria</taxon>
        <taxon>Pseudomonadati</taxon>
        <taxon>Pseudomonadota</taxon>
        <taxon>Alphaproteobacteria</taxon>
        <taxon>Rickettsiales</taxon>
        <taxon>Rickettsiaceae</taxon>
        <taxon>Rickettsieae</taxon>
        <taxon>Rickettsia</taxon>
        <taxon>belli group</taxon>
    </lineage>
</organism>
<name>A0A0F3QH98_RICBE</name>
<dbReference type="RefSeq" id="WP_052692887.1">
    <property type="nucleotide sequence ID" value="NZ_LAOJ01000001.1"/>
</dbReference>
<dbReference type="SUPFAM" id="SSF53335">
    <property type="entry name" value="S-adenosyl-L-methionine-dependent methyltransferases"/>
    <property type="match status" value="1"/>
</dbReference>
<dbReference type="Pfam" id="PF08241">
    <property type="entry name" value="Methyltransf_11"/>
    <property type="match status" value="1"/>
</dbReference>
<dbReference type="STRING" id="33990.A3306_05800"/>
<dbReference type="PANTHER" id="PTHR43861:SF1">
    <property type="entry name" value="TRANS-ACONITATE 2-METHYLTRANSFERASE"/>
    <property type="match status" value="1"/>
</dbReference>
<protein>
    <submittedName>
        <fullName evidence="2">Methyltransferase domain protein</fullName>
    </submittedName>
</protein>
<dbReference type="PANTHER" id="PTHR43861">
    <property type="entry name" value="TRANS-ACONITATE 2-METHYLTRANSFERASE-RELATED"/>
    <property type="match status" value="1"/>
</dbReference>
<keyword evidence="2" id="KW-0489">Methyltransferase</keyword>
<keyword evidence="2" id="KW-0808">Transferase</keyword>
<gene>
    <name evidence="2" type="ORF">RBEMOGI_0544</name>
</gene>